<feature type="transmembrane region" description="Helical" evidence="1">
    <location>
        <begin position="47"/>
        <end position="72"/>
    </location>
</feature>
<sequence>MNIWLDFLKTPMAAPETPGLRMLRMVVLSLAVALALSIALLKPMRALLGAGAGGSVAGLLVALFVLVPVYVIRKNRADDSYLDDLIRDRDESASAVDAPKVAG</sequence>
<keyword evidence="3" id="KW-1185">Reference proteome</keyword>
<geneLocation type="plasmid" evidence="2 3">
    <name>punnamed1</name>
</geneLocation>
<keyword evidence="1" id="KW-0812">Transmembrane</keyword>
<dbReference type="KEGG" id="sari:H5J25_18645"/>
<organism evidence="2 3">
    <name type="scientific">Sphingomonas aliaeris</name>
    <dbReference type="NCBI Taxonomy" id="2759526"/>
    <lineage>
        <taxon>Bacteria</taxon>
        <taxon>Pseudomonadati</taxon>
        <taxon>Pseudomonadota</taxon>
        <taxon>Alphaproteobacteria</taxon>
        <taxon>Sphingomonadales</taxon>
        <taxon>Sphingomonadaceae</taxon>
        <taxon>Sphingomonas</taxon>
    </lineage>
</organism>
<keyword evidence="1" id="KW-0472">Membrane</keyword>
<dbReference type="AlphaFoldDB" id="A0A974NY85"/>
<accession>A0A974NY85</accession>
<protein>
    <recommendedName>
        <fullName evidence="4">DUF4229 domain-containing protein</fullName>
    </recommendedName>
</protein>
<reference evidence="3" key="1">
    <citation type="submission" date="2020-09" db="EMBL/GenBank/DDBJ databases">
        <title>Sphingomonas sp., a new species isolated from pork steak.</title>
        <authorList>
            <person name="Heidler von Heilborn D."/>
        </authorList>
    </citation>
    <scope>NUCLEOTIDE SEQUENCE [LARGE SCALE GENOMIC DNA]</scope>
    <source>
        <plasmid evidence="3">punnamed1</plasmid>
    </source>
</reference>
<evidence type="ECO:0000313" key="3">
    <source>
        <dbReference type="Proteomes" id="UP000595894"/>
    </source>
</evidence>
<evidence type="ECO:0000256" key="1">
    <source>
        <dbReference type="SAM" id="Phobius"/>
    </source>
</evidence>
<gene>
    <name evidence="2" type="ORF">H5J25_18645</name>
</gene>
<dbReference type="RefSeq" id="WP_201302718.1">
    <property type="nucleotide sequence ID" value="NZ_CP061036.1"/>
</dbReference>
<proteinExistence type="predicted"/>
<evidence type="ECO:0008006" key="4">
    <source>
        <dbReference type="Google" id="ProtNLM"/>
    </source>
</evidence>
<keyword evidence="1" id="KW-1133">Transmembrane helix</keyword>
<dbReference type="Proteomes" id="UP000595894">
    <property type="component" value="Plasmid punnamed1"/>
</dbReference>
<name>A0A974NY85_9SPHN</name>
<dbReference type="EMBL" id="CP061036">
    <property type="protein sequence ID" value="QQV79274.1"/>
    <property type="molecule type" value="Genomic_DNA"/>
</dbReference>
<evidence type="ECO:0000313" key="2">
    <source>
        <dbReference type="EMBL" id="QQV79274.1"/>
    </source>
</evidence>
<feature type="transmembrane region" description="Helical" evidence="1">
    <location>
        <begin position="21"/>
        <end position="41"/>
    </location>
</feature>
<keyword evidence="2" id="KW-0614">Plasmid</keyword>